<reference evidence="1 2" key="1">
    <citation type="submission" date="2020-06" db="EMBL/GenBank/DDBJ databases">
        <title>Transcriptomic and genomic resources for Thalictrum thalictroides and T. hernandezii: Facilitating candidate gene discovery in an emerging model plant lineage.</title>
        <authorList>
            <person name="Arias T."/>
            <person name="Riano-Pachon D.M."/>
            <person name="Di Stilio V.S."/>
        </authorList>
    </citation>
    <scope>NUCLEOTIDE SEQUENCE [LARGE SCALE GENOMIC DNA]</scope>
    <source>
        <strain evidence="2">cv. WT478/WT964</strain>
        <tissue evidence="1">Leaves</tissue>
    </source>
</reference>
<dbReference type="AlphaFoldDB" id="A0A7J6VCF6"/>
<accession>A0A7J6VCF6</accession>
<evidence type="ECO:0000313" key="1">
    <source>
        <dbReference type="EMBL" id="KAF5181910.1"/>
    </source>
</evidence>
<keyword evidence="2" id="KW-1185">Reference proteome</keyword>
<organism evidence="1 2">
    <name type="scientific">Thalictrum thalictroides</name>
    <name type="common">Rue-anemone</name>
    <name type="synonym">Anemone thalictroides</name>
    <dbReference type="NCBI Taxonomy" id="46969"/>
    <lineage>
        <taxon>Eukaryota</taxon>
        <taxon>Viridiplantae</taxon>
        <taxon>Streptophyta</taxon>
        <taxon>Embryophyta</taxon>
        <taxon>Tracheophyta</taxon>
        <taxon>Spermatophyta</taxon>
        <taxon>Magnoliopsida</taxon>
        <taxon>Ranunculales</taxon>
        <taxon>Ranunculaceae</taxon>
        <taxon>Thalictroideae</taxon>
        <taxon>Thalictrum</taxon>
    </lineage>
</organism>
<gene>
    <name evidence="1" type="ORF">FRX31_028503</name>
</gene>
<sequence>MERQGSRVGPSSAIVGELPSIPCNVTNLNPPNFPSENDETHSNDGELYFVDNETWAILFRLARLD</sequence>
<evidence type="ECO:0000313" key="2">
    <source>
        <dbReference type="Proteomes" id="UP000554482"/>
    </source>
</evidence>
<name>A0A7J6VCF6_THATH</name>
<dbReference type="Proteomes" id="UP000554482">
    <property type="component" value="Unassembled WGS sequence"/>
</dbReference>
<dbReference type="EMBL" id="JABWDY010035569">
    <property type="protein sequence ID" value="KAF5181910.1"/>
    <property type="molecule type" value="Genomic_DNA"/>
</dbReference>
<proteinExistence type="predicted"/>
<feature type="non-terminal residue" evidence="1">
    <location>
        <position position="65"/>
    </location>
</feature>
<comment type="caution">
    <text evidence="1">The sequence shown here is derived from an EMBL/GenBank/DDBJ whole genome shotgun (WGS) entry which is preliminary data.</text>
</comment>
<protein>
    <submittedName>
        <fullName evidence="1">Uncharacterized protein</fullName>
    </submittedName>
</protein>